<evidence type="ECO:0000256" key="4">
    <source>
        <dbReference type="ARBA" id="ARBA00047761"/>
    </source>
</evidence>
<dbReference type="GO" id="GO:0007165">
    <property type="term" value="P:signal transduction"/>
    <property type="evidence" value="ECO:0007669"/>
    <property type="project" value="TreeGrafter"/>
</dbReference>
<evidence type="ECO:0000256" key="1">
    <source>
        <dbReference type="ARBA" id="ARBA00008601"/>
    </source>
</evidence>
<dbReference type="Ensembl" id="ENSACDT00005004348.1">
    <property type="protein sequence ID" value="ENSACDP00005003588.1"/>
    <property type="gene ID" value="ENSACDG00005002616.1"/>
</dbReference>
<dbReference type="InterPro" id="IPR000340">
    <property type="entry name" value="Dual-sp_phosphatase_cat-dom"/>
</dbReference>
<protein>
    <submittedName>
        <fullName evidence="10">Uncharacterized protein</fullName>
    </submittedName>
</protein>
<dbReference type="InterPro" id="IPR029021">
    <property type="entry name" value="Prot-tyrosine_phosphatase-like"/>
</dbReference>
<dbReference type="PANTHER" id="PTHR45948">
    <property type="entry name" value="DUAL SPECIFICITY PROTEIN PHOSPHATASE DDB_G0269404-RELATED"/>
    <property type="match status" value="1"/>
</dbReference>
<dbReference type="InterPro" id="IPR016130">
    <property type="entry name" value="Tyr_Pase_AS"/>
</dbReference>
<dbReference type="GO" id="GO:0004722">
    <property type="term" value="F:protein serine/threonine phosphatase activity"/>
    <property type="evidence" value="ECO:0007669"/>
    <property type="project" value="UniProtKB-EC"/>
</dbReference>
<dbReference type="GO" id="GO:0004725">
    <property type="term" value="F:protein tyrosine phosphatase activity"/>
    <property type="evidence" value="ECO:0007669"/>
    <property type="project" value="UniProtKB-EC"/>
</dbReference>
<feature type="domain" description="Tyrosine-protein phosphatase" evidence="8">
    <location>
        <begin position="70"/>
        <end position="235"/>
    </location>
</feature>
<comment type="similarity">
    <text evidence="1">Belongs to the protein-tyrosine phosphatase family. Non-receptor class dual specificity subfamily.</text>
</comment>
<dbReference type="Gene3D" id="3.90.190.10">
    <property type="entry name" value="Protein tyrosine phosphatase superfamily"/>
    <property type="match status" value="1"/>
</dbReference>
<reference evidence="10" key="1">
    <citation type="submission" date="2025-08" db="UniProtKB">
        <authorList>
            <consortium name="Ensembl"/>
        </authorList>
    </citation>
    <scope>IDENTIFICATION</scope>
</reference>
<proteinExistence type="inferred from homology"/>
<dbReference type="GO" id="GO:0005829">
    <property type="term" value="C:cytosol"/>
    <property type="evidence" value="ECO:0007669"/>
    <property type="project" value="TreeGrafter"/>
</dbReference>
<dbReference type="Pfam" id="PF00782">
    <property type="entry name" value="DSPc"/>
    <property type="match status" value="1"/>
</dbReference>
<comment type="catalytic activity">
    <reaction evidence="6">
        <text>O-phospho-L-tyrosyl-[protein] + H2O = L-tyrosyl-[protein] + phosphate</text>
        <dbReference type="Rhea" id="RHEA:10684"/>
        <dbReference type="Rhea" id="RHEA-COMP:10136"/>
        <dbReference type="Rhea" id="RHEA-COMP:20101"/>
        <dbReference type="ChEBI" id="CHEBI:15377"/>
        <dbReference type="ChEBI" id="CHEBI:43474"/>
        <dbReference type="ChEBI" id="CHEBI:46858"/>
        <dbReference type="ChEBI" id="CHEBI:61978"/>
        <dbReference type="EC" id="3.1.3.48"/>
    </reaction>
</comment>
<dbReference type="InterPro" id="IPR000387">
    <property type="entry name" value="Tyr_Pase_dom"/>
</dbReference>
<evidence type="ECO:0000256" key="7">
    <source>
        <dbReference type="SAM" id="MobiDB-lite"/>
    </source>
</evidence>
<dbReference type="PROSITE" id="PS50056">
    <property type="entry name" value="TYR_PHOSPHATASE_2"/>
    <property type="match status" value="1"/>
</dbReference>
<keyword evidence="11" id="KW-1185">Reference proteome</keyword>
<dbReference type="Proteomes" id="UP000694521">
    <property type="component" value="Unplaced"/>
</dbReference>
<reference evidence="10" key="2">
    <citation type="submission" date="2025-09" db="UniProtKB">
        <authorList>
            <consortium name="Ensembl"/>
        </authorList>
    </citation>
    <scope>IDENTIFICATION</scope>
</reference>
<feature type="compositionally biased region" description="Low complexity" evidence="7">
    <location>
        <begin position="116"/>
        <end position="126"/>
    </location>
</feature>
<comment type="catalytic activity">
    <reaction evidence="5">
        <text>O-phospho-L-threonyl-[protein] + H2O = L-threonyl-[protein] + phosphate</text>
        <dbReference type="Rhea" id="RHEA:47004"/>
        <dbReference type="Rhea" id="RHEA-COMP:11060"/>
        <dbReference type="Rhea" id="RHEA-COMP:11605"/>
        <dbReference type="ChEBI" id="CHEBI:15377"/>
        <dbReference type="ChEBI" id="CHEBI:30013"/>
        <dbReference type="ChEBI" id="CHEBI:43474"/>
        <dbReference type="ChEBI" id="CHEBI:61977"/>
        <dbReference type="EC" id="3.1.3.16"/>
    </reaction>
</comment>
<evidence type="ECO:0000313" key="10">
    <source>
        <dbReference type="Ensembl" id="ENSACDP00005003588.1"/>
    </source>
</evidence>
<evidence type="ECO:0000256" key="3">
    <source>
        <dbReference type="ARBA" id="ARBA00022912"/>
    </source>
</evidence>
<evidence type="ECO:0000256" key="6">
    <source>
        <dbReference type="ARBA" id="ARBA00051722"/>
    </source>
</evidence>
<keyword evidence="3" id="KW-0904">Protein phosphatase</keyword>
<dbReference type="PROSITE" id="PS50054">
    <property type="entry name" value="TYR_PHOSPHATASE_DUAL"/>
    <property type="match status" value="1"/>
</dbReference>
<evidence type="ECO:0000259" key="9">
    <source>
        <dbReference type="PROSITE" id="PS50056"/>
    </source>
</evidence>
<feature type="region of interest" description="Disordered" evidence="7">
    <location>
        <begin position="114"/>
        <end position="133"/>
    </location>
</feature>
<comment type="catalytic activity">
    <reaction evidence="4">
        <text>O-phospho-L-seryl-[protein] + H2O = L-seryl-[protein] + phosphate</text>
        <dbReference type="Rhea" id="RHEA:20629"/>
        <dbReference type="Rhea" id="RHEA-COMP:9863"/>
        <dbReference type="Rhea" id="RHEA-COMP:11604"/>
        <dbReference type="ChEBI" id="CHEBI:15377"/>
        <dbReference type="ChEBI" id="CHEBI:29999"/>
        <dbReference type="ChEBI" id="CHEBI:43474"/>
        <dbReference type="ChEBI" id="CHEBI:83421"/>
        <dbReference type="EC" id="3.1.3.16"/>
    </reaction>
</comment>
<keyword evidence="2" id="KW-0378">Hydrolase</keyword>
<evidence type="ECO:0000313" key="11">
    <source>
        <dbReference type="Proteomes" id="UP000694521"/>
    </source>
</evidence>
<accession>A0A8B9DAE5</accession>
<evidence type="ECO:0000259" key="8">
    <source>
        <dbReference type="PROSITE" id="PS50054"/>
    </source>
</evidence>
<dbReference type="PANTHER" id="PTHR45948:SF1">
    <property type="entry name" value="TYROSINE-PROTEIN PHOSPHATASE DOMAIN-CONTAINING PROTEIN"/>
    <property type="match status" value="1"/>
</dbReference>
<evidence type="ECO:0000256" key="5">
    <source>
        <dbReference type="ARBA" id="ARBA00048336"/>
    </source>
</evidence>
<evidence type="ECO:0000256" key="2">
    <source>
        <dbReference type="ARBA" id="ARBA00022801"/>
    </source>
</evidence>
<dbReference type="SMART" id="SM00195">
    <property type="entry name" value="DSPc"/>
    <property type="match status" value="1"/>
</dbReference>
<dbReference type="AlphaFoldDB" id="A0A8B9DAE5"/>
<feature type="domain" description="Tyrosine specific protein phosphatases" evidence="9">
    <location>
        <begin position="156"/>
        <end position="230"/>
    </location>
</feature>
<dbReference type="SUPFAM" id="SSF52799">
    <property type="entry name" value="(Phosphotyrosine protein) phosphatases II"/>
    <property type="match status" value="1"/>
</dbReference>
<sequence>MRMSDPGGLRCSSWRGSVRCAAGAGLRPGPKILPQATGTAGTPLSWDPALLGPPRASATLLCQAAPAQNNTSSLFPVKALGNGERRRKMHETGAEERLARGRVVQLELLGRRARPGGQQTARAARSGAGGKGNRKSMDMTYLCISASDSSSQNLMQHFKECIKFIHECRLHGGGCLVHCLAGVSRSTTVLVAYLMTVTDLGWERCLAATRAARSYASPNPGFQRQLQDYERTLLKEVGSAHPRVCASLGGTGRRGPRARGWAPQLGLPLRASAGFANNHGCFACSTCASSPSQLLALCVCYLLPGGGLFLHACKKKKPKCA</sequence>
<dbReference type="InterPro" id="IPR020422">
    <property type="entry name" value="TYR_PHOSPHATASE_DUAL_dom"/>
</dbReference>
<dbReference type="PROSITE" id="PS00383">
    <property type="entry name" value="TYR_PHOSPHATASE_1"/>
    <property type="match status" value="1"/>
</dbReference>
<organism evidence="10 11">
    <name type="scientific">Anser cygnoides</name>
    <name type="common">Swan goose</name>
    <dbReference type="NCBI Taxonomy" id="8845"/>
    <lineage>
        <taxon>Eukaryota</taxon>
        <taxon>Metazoa</taxon>
        <taxon>Chordata</taxon>
        <taxon>Craniata</taxon>
        <taxon>Vertebrata</taxon>
        <taxon>Euteleostomi</taxon>
        <taxon>Archelosauria</taxon>
        <taxon>Archosauria</taxon>
        <taxon>Dinosauria</taxon>
        <taxon>Saurischia</taxon>
        <taxon>Theropoda</taxon>
        <taxon>Coelurosauria</taxon>
        <taxon>Aves</taxon>
        <taxon>Neognathae</taxon>
        <taxon>Galloanserae</taxon>
        <taxon>Anseriformes</taxon>
        <taxon>Anatidae</taxon>
        <taxon>Anserinae</taxon>
        <taxon>Anser</taxon>
    </lineage>
</organism>
<name>A0A8B9DAE5_ANSCY</name>